<sequence>MLLLELICGRLVGGAIKWSAAGREHSAWLQAAQVSGMGFENDEALIPYGEQSFSGYRLVHEYFACPDRYRFFKISKLRQVLKDVKSKRVEIVLHFDRAATELEKVVSESHFHLFCTPVINLFPKKGDRIDVSLMHFEHHLLGDRTRPLDYEIYSVSEIQGYTENNTDVQTFLPIYETLGAQEGSQQSLAYFSLRREPRKLSEVARRNGPRTGYIGSEVYAQLVDRQDAPYPHTLSRIAPEMLCTNRDLSLLITSAGERNFQLSVSAPVQRVELVTTLTRPTSSIAERKTTWRLLSHLQLNYQTLTDASPAEGAKVMRELLNLYAQLSKPETAQQGDAIASVSVTPMYARMLQPGPIVYGRGVDIHLTVDQSKFGGASPWLFGAVLERFFARHVGINSATRLKMSTLQGGSFAQWATRLGMRPSA</sequence>
<reference evidence="1 2" key="1">
    <citation type="submission" date="2020-08" db="EMBL/GenBank/DDBJ databases">
        <title>Genome sequence of Diaphorobacter aerolatus KACC 16536T.</title>
        <authorList>
            <person name="Hyun D.-W."/>
            <person name="Bae J.-W."/>
        </authorList>
    </citation>
    <scope>NUCLEOTIDE SEQUENCE [LARGE SCALE GENOMIC DNA]</scope>
    <source>
        <strain evidence="1 2">KACC 16536</strain>
    </source>
</reference>
<dbReference type="PANTHER" id="PTHR35370">
    <property type="entry name" value="CYTOPLASMIC PROTEIN-RELATED-RELATED"/>
    <property type="match status" value="1"/>
</dbReference>
<evidence type="ECO:0000313" key="1">
    <source>
        <dbReference type="EMBL" id="QNP49099.1"/>
    </source>
</evidence>
<dbReference type="PANTHER" id="PTHR35370:SF1">
    <property type="entry name" value="TYPE VI SECRETION SYSTEM COMPONENT TSSF1"/>
    <property type="match status" value="1"/>
</dbReference>
<protein>
    <submittedName>
        <fullName evidence="1">Type VI secretion system baseplate subunit TssF</fullName>
    </submittedName>
</protein>
<proteinExistence type="predicted"/>
<accession>A0A7H0GLD3</accession>
<evidence type="ECO:0000313" key="2">
    <source>
        <dbReference type="Proteomes" id="UP000516028"/>
    </source>
</evidence>
<dbReference type="AlphaFoldDB" id="A0A7H0GLD3"/>
<dbReference type="Proteomes" id="UP000516028">
    <property type="component" value="Chromosome"/>
</dbReference>
<dbReference type="Pfam" id="PF05947">
    <property type="entry name" value="T6SS_TssF"/>
    <property type="match status" value="1"/>
</dbReference>
<keyword evidence="2" id="KW-1185">Reference proteome</keyword>
<gene>
    <name evidence="1" type="primary">tssF</name>
    <name evidence="1" type="ORF">H9K75_02825</name>
</gene>
<organism evidence="1 2">
    <name type="scientific">Diaphorobacter aerolatus</name>
    <dbReference type="NCBI Taxonomy" id="1288495"/>
    <lineage>
        <taxon>Bacteria</taxon>
        <taxon>Pseudomonadati</taxon>
        <taxon>Pseudomonadota</taxon>
        <taxon>Betaproteobacteria</taxon>
        <taxon>Burkholderiales</taxon>
        <taxon>Comamonadaceae</taxon>
        <taxon>Diaphorobacter</taxon>
    </lineage>
</organism>
<dbReference type="EMBL" id="CP060783">
    <property type="protein sequence ID" value="QNP49099.1"/>
    <property type="molecule type" value="Genomic_DNA"/>
</dbReference>
<dbReference type="InterPro" id="IPR010272">
    <property type="entry name" value="T6SS_TssF"/>
</dbReference>
<dbReference type="KEGG" id="daer:H9K75_02825"/>
<name>A0A7H0GLD3_9BURK</name>
<dbReference type="NCBIfam" id="TIGR03359">
    <property type="entry name" value="VI_chp_6"/>
    <property type="match status" value="1"/>
</dbReference>